<dbReference type="PANTHER" id="PTHR38342:SF2">
    <property type="entry name" value="INNER MEMBRANE OR EXPORTED"/>
    <property type="match status" value="1"/>
</dbReference>
<organism evidence="2 3">
    <name type="scientific">Kiloniella antarctica</name>
    <dbReference type="NCBI Taxonomy" id="1550907"/>
    <lineage>
        <taxon>Bacteria</taxon>
        <taxon>Pseudomonadati</taxon>
        <taxon>Pseudomonadota</taxon>
        <taxon>Alphaproteobacteria</taxon>
        <taxon>Rhodospirillales</taxon>
        <taxon>Kiloniellaceae</taxon>
        <taxon>Kiloniella</taxon>
    </lineage>
</organism>
<dbReference type="InterPro" id="IPR005180">
    <property type="entry name" value="DUF302"/>
</dbReference>
<dbReference type="SUPFAM" id="SSF103247">
    <property type="entry name" value="TT1751-like"/>
    <property type="match status" value="1"/>
</dbReference>
<reference evidence="3" key="1">
    <citation type="journal article" date="2019" name="Int. J. Syst. Evol. Microbiol.">
        <title>The Global Catalogue of Microorganisms (GCM) 10K type strain sequencing project: providing services to taxonomists for standard genome sequencing and annotation.</title>
        <authorList>
            <consortium name="The Broad Institute Genomics Platform"/>
            <consortium name="The Broad Institute Genome Sequencing Center for Infectious Disease"/>
            <person name="Wu L."/>
            <person name="Ma J."/>
        </authorList>
    </citation>
    <scope>NUCLEOTIDE SEQUENCE [LARGE SCALE GENOMIC DNA]</scope>
    <source>
        <strain evidence="3">CGMCC 4.7192</strain>
    </source>
</reference>
<evidence type="ECO:0000313" key="2">
    <source>
        <dbReference type="EMBL" id="MFD2206109.1"/>
    </source>
</evidence>
<gene>
    <name evidence="2" type="ORF">ACFSKO_10815</name>
</gene>
<dbReference type="PANTHER" id="PTHR38342">
    <property type="entry name" value="SLR5037 PROTEIN"/>
    <property type="match status" value="1"/>
</dbReference>
<dbReference type="RefSeq" id="WP_380251367.1">
    <property type="nucleotide sequence ID" value="NZ_JBHUII010000004.1"/>
</dbReference>
<dbReference type="EMBL" id="JBHUII010000004">
    <property type="protein sequence ID" value="MFD2206109.1"/>
    <property type="molecule type" value="Genomic_DNA"/>
</dbReference>
<dbReference type="Gene3D" id="3.30.310.70">
    <property type="entry name" value="TT1751-like domain"/>
    <property type="match status" value="1"/>
</dbReference>
<sequence length="167" mass="17917">MTRHRYGLIGFFTKLLPLLIGAVVAGGFSVAMADPGYPHDGMVSIKVEKPYKELSADLKDSIKENKMGLVTKATASGGAATQGITIPGNMVVGVYRNDFARRMLKASIPAGIEAPIRFYLTENTDGTTNLTYRKPSAVFAPYNSVELDVMAKELDVIFDAIAQGAAK</sequence>
<evidence type="ECO:0000313" key="3">
    <source>
        <dbReference type="Proteomes" id="UP001597294"/>
    </source>
</evidence>
<feature type="domain" description="DUF302" evidence="1">
    <location>
        <begin position="79"/>
        <end position="135"/>
    </location>
</feature>
<accession>A0ABW5BKP1</accession>
<comment type="caution">
    <text evidence="2">The sequence shown here is derived from an EMBL/GenBank/DDBJ whole genome shotgun (WGS) entry which is preliminary data.</text>
</comment>
<name>A0ABW5BKP1_9PROT</name>
<dbReference type="InterPro" id="IPR035923">
    <property type="entry name" value="TT1751-like_sf"/>
</dbReference>
<dbReference type="CDD" id="cd14797">
    <property type="entry name" value="DUF302"/>
    <property type="match status" value="1"/>
</dbReference>
<dbReference type="Proteomes" id="UP001597294">
    <property type="component" value="Unassembled WGS sequence"/>
</dbReference>
<keyword evidence="3" id="KW-1185">Reference proteome</keyword>
<proteinExistence type="predicted"/>
<protein>
    <submittedName>
        <fullName evidence="2">DUF302 domain-containing protein</fullName>
    </submittedName>
</protein>
<dbReference type="Pfam" id="PF03625">
    <property type="entry name" value="DUF302"/>
    <property type="match status" value="1"/>
</dbReference>
<evidence type="ECO:0000259" key="1">
    <source>
        <dbReference type="Pfam" id="PF03625"/>
    </source>
</evidence>